<dbReference type="Pfam" id="PF04024">
    <property type="entry name" value="PspC"/>
    <property type="match status" value="1"/>
</dbReference>
<gene>
    <name evidence="10" type="ORF">C1876_14095</name>
    <name evidence="11" type="ORF">DMP09_06210</name>
</gene>
<keyword evidence="5 7" id="KW-0472">Membrane</keyword>
<comment type="caution">
    <text evidence="11">The sequence shown here is derived from an EMBL/GenBank/DDBJ whole genome shotgun (WGS) entry which is preliminary data.</text>
</comment>
<feature type="domain" description="LiaF transmembrane" evidence="9">
    <location>
        <begin position="192"/>
        <end position="291"/>
    </location>
</feature>
<keyword evidence="12" id="KW-1185">Reference proteome</keyword>
<feature type="region of interest" description="Disordered" evidence="6">
    <location>
        <begin position="115"/>
        <end position="181"/>
    </location>
</feature>
<dbReference type="PANTHER" id="PTHR33885">
    <property type="entry name" value="PHAGE SHOCK PROTEIN C"/>
    <property type="match status" value="1"/>
</dbReference>
<evidence type="ECO:0000256" key="7">
    <source>
        <dbReference type="SAM" id="Phobius"/>
    </source>
</evidence>
<reference evidence="11" key="3">
    <citation type="journal article" date="2019" name="Microbiol. Resour. Announc.">
        <title>Draft Genome Sequences of Type Strains of Gordonibacter faecihominis, Paraeggerthella hongkongensis, Parvibacter caecicola,Slackia equolifaciens, Slackia faecicanis, and Slackia isoflavoniconvertens.</title>
        <authorList>
            <person name="Danylec N."/>
            <person name="Stoll D.A."/>
            <person name="Dotsch A."/>
            <person name="Huch M."/>
        </authorList>
    </citation>
    <scope>NUCLEOTIDE SEQUENCE</scope>
    <source>
        <strain evidence="11">DSM 16107</strain>
    </source>
</reference>
<evidence type="ECO:0000313" key="12">
    <source>
        <dbReference type="Proteomes" id="UP000253817"/>
    </source>
</evidence>
<evidence type="ECO:0000313" key="10">
    <source>
        <dbReference type="EMBL" id="RDB66737.1"/>
    </source>
</evidence>
<evidence type="ECO:0000256" key="2">
    <source>
        <dbReference type="ARBA" id="ARBA00022475"/>
    </source>
</evidence>
<comment type="subcellular location">
    <subcellularLocation>
        <location evidence="1">Cell membrane</location>
        <topology evidence="1">Single-pass membrane protein</topology>
    </subcellularLocation>
</comment>
<feature type="transmembrane region" description="Helical" evidence="7">
    <location>
        <begin position="216"/>
        <end position="233"/>
    </location>
</feature>
<sequence length="359" mass="38444">MTSEKRLLRSRKSLVGGVCAGVADYFDVDPVIVRIIVVVFTFASAGLLAVPYVAMWVVVPLEPKEVLPLDVQPQAVHSETYGAVDVDASRKAEQGAPKGASAAQAAGWHYTHPSYTSAAHVPPEPPAGATRTRPIPTPPATPVPPGNAQDAQQASFTPPTPSAYEGWASQHAHQPLQPPAEPSRAGVKAALWVGSFLLFFGVSAMVASMVEDVAWWQYWPLIFVILGIVRMVVPGEEGHRMRKFVDGLIAFGIGSVLLTMSLGVLAWESIELMLTSLWPLLLVVLGLLLLGGALKSPSLTLLAGVLFVGFCVAGVVWYSVPGATEEFVVSTPYGRDYRFDVQPWEGFERGEAVSTFTIA</sequence>
<reference evidence="10 12" key="1">
    <citation type="journal article" date="2018" name="Elife">
        <title>Discovery and characterization of a prevalent human gut bacterial enzyme sufficient for the inactivation of a family of plant toxins.</title>
        <authorList>
            <person name="Koppel N."/>
            <person name="Bisanz J.E."/>
            <person name="Pandelia M.E."/>
            <person name="Turnbaugh P.J."/>
            <person name="Balskus E.P."/>
        </authorList>
    </citation>
    <scope>NUCLEOTIDE SEQUENCE [LARGE SCALE GENOMIC DNA]</scope>
    <source>
        <strain evidence="10 12">DSM 16107</strain>
    </source>
</reference>
<feature type="domain" description="Phage shock protein PspC N-terminal" evidence="8">
    <location>
        <begin position="5"/>
        <end position="61"/>
    </location>
</feature>
<dbReference type="Proteomes" id="UP000253817">
    <property type="component" value="Unassembled WGS sequence"/>
</dbReference>
<evidence type="ECO:0000256" key="4">
    <source>
        <dbReference type="ARBA" id="ARBA00022989"/>
    </source>
</evidence>
<evidence type="ECO:0000256" key="6">
    <source>
        <dbReference type="SAM" id="MobiDB-lite"/>
    </source>
</evidence>
<feature type="transmembrane region" description="Helical" evidence="7">
    <location>
        <begin position="245"/>
        <end position="267"/>
    </location>
</feature>
<evidence type="ECO:0000259" key="9">
    <source>
        <dbReference type="Pfam" id="PF22570"/>
    </source>
</evidence>
<evidence type="ECO:0000256" key="1">
    <source>
        <dbReference type="ARBA" id="ARBA00004162"/>
    </source>
</evidence>
<keyword evidence="4 7" id="KW-1133">Transmembrane helix</keyword>
<dbReference type="AlphaFoldDB" id="A0A3N0IYV7"/>
<dbReference type="PANTHER" id="PTHR33885:SF3">
    <property type="entry name" value="PHAGE SHOCK PROTEIN C"/>
    <property type="match status" value="1"/>
</dbReference>
<dbReference type="RefSeq" id="WP_114547360.1">
    <property type="nucleotide sequence ID" value="NZ_PPTT01000029.1"/>
</dbReference>
<dbReference type="OrthoDB" id="7359894at2"/>
<keyword evidence="3 7" id="KW-0812">Transmembrane</keyword>
<protein>
    <submittedName>
        <fullName evidence="11">Uncharacterized protein</fullName>
    </submittedName>
</protein>
<evidence type="ECO:0000313" key="11">
    <source>
        <dbReference type="EMBL" id="RNM42151.1"/>
    </source>
</evidence>
<reference evidence="13" key="2">
    <citation type="submission" date="2018-05" db="EMBL/GenBank/DDBJ databases">
        <title>Genome Sequencing of selected type strains of the family Eggerthellaceae.</title>
        <authorList>
            <person name="Danylec N."/>
            <person name="Stoll D.A."/>
            <person name="Doetsch A."/>
            <person name="Huch M."/>
        </authorList>
    </citation>
    <scope>NUCLEOTIDE SEQUENCE [LARGE SCALE GENOMIC DNA]</scope>
    <source>
        <strain evidence="13">DSM 16107</strain>
    </source>
</reference>
<dbReference type="InterPro" id="IPR007168">
    <property type="entry name" value="Phageshock_PspC_N"/>
</dbReference>
<organism evidence="11 13">
    <name type="scientific">Eggerthella sinensis</name>
    <dbReference type="NCBI Taxonomy" id="242230"/>
    <lineage>
        <taxon>Bacteria</taxon>
        <taxon>Bacillati</taxon>
        <taxon>Actinomycetota</taxon>
        <taxon>Coriobacteriia</taxon>
        <taxon>Eggerthellales</taxon>
        <taxon>Eggerthellaceae</taxon>
        <taxon>Eggerthella</taxon>
    </lineage>
</organism>
<dbReference type="Proteomes" id="UP000270112">
    <property type="component" value="Unassembled WGS sequence"/>
</dbReference>
<name>A0A3N0IYV7_9ACTN</name>
<feature type="transmembrane region" description="Helical" evidence="7">
    <location>
        <begin position="189"/>
        <end position="210"/>
    </location>
</feature>
<dbReference type="EMBL" id="PPTT01000029">
    <property type="protein sequence ID" value="RDB66737.1"/>
    <property type="molecule type" value="Genomic_DNA"/>
</dbReference>
<evidence type="ECO:0000256" key="3">
    <source>
        <dbReference type="ARBA" id="ARBA00022692"/>
    </source>
</evidence>
<dbReference type="Pfam" id="PF22570">
    <property type="entry name" value="LiaF-TM"/>
    <property type="match status" value="1"/>
</dbReference>
<feature type="transmembrane region" description="Helical" evidence="7">
    <location>
        <begin position="31"/>
        <end position="59"/>
    </location>
</feature>
<evidence type="ECO:0000259" key="8">
    <source>
        <dbReference type="Pfam" id="PF04024"/>
    </source>
</evidence>
<evidence type="ECO:0000256" key="5">
    <source>
        <dbReference type="ARBA" id="ARBA00023136"/>
    </source>
</evidence>
<dbReference type="InterPro" id="IPR052027">
    <property type="entry name" value="PspC"/>
</dbReference>
<feature type="transmembrane region" description="Helical" evidence="7">
    <location>
        <begin position="301"/>
        <end position="320"/>
    </location>
</feature>
<evidence type="ECO:0000313" key="13">
    <source>
        <dbReference type="Proteomes" id="UP000270112"/>
    </source>
</evidence>
<feature type="transmembrane region" description="Helical" evidence="7">
    <location>
        <begin position="273"/>
        <end position="294"/>
    </location>
</feature>
<keyword evidence="2" id="KW-1003">Cell membrane</keyword>
<accession>A0A3N0IYV7</accession>
<dbReference type="InterPro" id="IPR054331">
    <property type="entry name" value="LiaF_TM"/>
</dbReference>
<proteinExistence type="predicted"/>
<dbReference type="GO" id="GO:0005886">
    <property type="term" value="C:plasma membrane"/>
    <property type="evidence" value="ECO:0007669"/>
    <property type="project" value="UniProtKB-SubCell"/>
</dbReference>
<dbReference type="EMBL" id="QICC01000018">
    <property type="protein sequence ID" value="RNM42151.1"/>
    <property type="molecule type" value="Genomic_DNA"/>
</dbReference>
<feature type="compositionally biased region" description="Pro residues" evidence="6">
    <location>
        <begin position="135"/>
        <end position="145"/>
    </location>
</feature>